<organism evidence="2 3">
    <name type="scientific">Pelagibacterium lentulum</name>
    <dbReference type="NCBI Taxonomy" id="2029865"/>
    <lineage>
        <taxon>Bacteria</taxon>
        <taxon>Pseudomonadati</taxon>
        <taxon>Pseudomonadota</taxon>
        <taxon>Alphaproteobacteria</taxon>
        <taxon>Hyphomicrobiales</taxon>
        <taxon>Devosiaceae</taxon>
        <taxon>Pelagibacterium</taxon>
    </lineage>
</organism>
<feature type="domain" description="AMP-dependent synthetase/ligase" evidence="1">
    <location>
        <begin position="48"/>
        <end position="428"/>
    </location>
</feature>
<evidence type="ECO:0000313" key="2">
    <source>
        <dbReference type="EMBL" id="GGA61345.1"/>
    </source>
</evidence>
<sequence length="620" mass="67151">MVQASLPIRPVRLGQMRAEMRRGSDGVLYIRSIEPLAEAAHSIPDEIARWAERTPNAIMIADRGPDGNWRKLTYGQVMAKLAPLAQALLDAEVSAERPLLILSGNEIEHQLLGLAAIWAGVPYAPVSAAYSLVSTDYGKLRHIVDLLEPGMVYASDGARFAPAIDAVIDPAVPVIIRHSKPASRACRLFSELESTPVTGAVASAHEAVTPDTIAKFLFTSGSTGMPKAVITTNRMMTSNQEMIRSALAFLQDEPPVLLDWMPWNHVAGGSHNTGIAFYNGGSFYIDEGQPTPAKIGATIRNLIDIQPTFYSNVPKGYEFLVEHFKTNPELRKSFFSKLKLMQYAGASLSQYVWDGLAEAASIESGERIMMITGYGSTETAPFAFTTTWPVERAGMVGLPAAGMDVKLVPNGDKMELRLRGPNVTPGYWKNPEKTSEAFDEEGYYKIGDALKFADPDDLSQGFVFDGRVSEDFKLTTGTWVNFAGVRGGIISACAPLIRDVVLTGLDRNFIGAMIFPDFDACRRLANLGPDETNAEIVAHPAVMGAFQGKLDALAQSATGSASHVARAVLLTDPPEIDKSEVTDKGSINQRAVLAARADLVERLYAEPVADGVLSFSRRSK</sequence>
<dbReference type="Pfam" id="PF00501">
    <property type="entry name" value="AMP-binding"/>
    <property type="match status" value="1"/>
</dbReference>
<dbReference type="InterPro" id="IPR020845">
    <property type="entry name" value="AMP-binding_CS"/>
</dbReference>
<proteinExistence type="predicted"/>
<evidence type="ECO:0000259" key="1">
    <source>
        <dbReference type="Pfam" id="PF00501"/>
    </source>
</evidence>
<dbReference type="OrthoDB" id="9803968at2"/>
<comment type="caution">
    <text evidence="2">The sequence shown here is derived from an EMBL/GenBank/DDBJ whole genome shotgun (WGS) entry which is preliminary data.</text>
</comment>
<dbReference type="PANTHER" id="PTHR24096">
    <property type="entry name" value="LONG-CHAIN-FATTY-ACID--COA LIGASE"/>
    <property type="match status" value="1"/>
</dbReference>
<dbReference type="CDD" id="cd05921">
    <property type="entry name" value="FCS"/>
    <property type="match status" value="1"/>
</dbReference>
<reference evidence="2 3" key="1">
    <citation type="journal article" date="2014" name="Int. J. Syst. Evol. Microbiol.">
        <title>Complete genome sequence of Corynebacterium casei LMG S-19264T (=DSM 44701T), isolated from a smear-ripened cheese.</title>
        <authorList>
            <consortium name="US DOE Joint Genome Institute (JGI-PGF)"/>
            <person name="Walter F."/>
            <person name="Albersmeier A."/>
            <person name="Kalinowski J."/>
            <person name="Ruckert C."/>
        </authorList>
    </citation>
    <scope>NUCLEOTIDE SEQUENCE [LARGE SCALE GENOMIC DNA]</scope>
    <source>
        <strain evidence="2 3">CGMCC 1.15896</strain>
    </source>
</reference>
<accession>A0A916RN27</accession>
<evidence type="ECO:0000313" key="3">
    <source>
        <dbReference type="Proteomes" id="UP000596977"/>
    </source>
</evidence>
<gene>
    <name evidence="2" type="ORF">GCM10011499_34600</name>
</gene>
<keyword evidence="3" id="KW-1185">Reference proteome</keyword>
<protein>
    <submittedName>
        <fullName evidence="2">Feruloyl-CoA synthase</fullName>
    </submittedName>
</protein>
<dbReference type="GO" id="GO:0016405">
    <property type="term" value="F:CoA-ligase activity"/>
    <property type="evidence" value="ECO:0007669"/>
    <property type="project" value="TreeGrafter"/>
</dbReference>
<dbReference type="AlphaFoldDB" id="A0A916RN27"/>
<dbReference type="Pfam" id="PF23562">
    <property type="entry name" value="AMP-binding_C_3"/>
    <property type="match status" value="1"/>
</dbReference>
<dbReference type="PANTHER" id="PTHR24096:SF420">
    <property type="entry name" value="LONG-CHAIN-FATTY-ACID--COA LIGASE-RELATED"/>
    <property type="match status" value="1"/>
</dbReference>
<dbReference type="Gene3D" id="3.40.50.12780">
    <property type="entry name" value="N-terminal domain of ligase-like"/>
    <property type="match status" value="1"/>
</dbReference>
<dbReference type="PROSITE" id="PS00455">
    <property type="entry name" value="AMP_BINDING"/>
    <property type="match status" value="1"/>
</dbReference>
<dbReference type="InterPro" id="IPR000873">
    <property type="entry name" value="AMP-dep_synth/lig_dom"/>
</dbReference>
<dbReference type="InterPro" id="IPR042099">
    <property type="entry name" value="ANL_N_sf"/>
</dbReference>
<dbReference type="EMBL" id="BMKB01000007">
    <property type="protein sequence ID" value="GGA61345.1"/>
    <property type="molecule type" value="Genomic_DNA"/>
</dbReference>
<dbReference type="SUPFAM" id="SSF56801">
    <property type="entry name" value="Acetyl-CoA synthetase-like"/>
    <property type="match status" value="1"/>
</dbReference>
<dbReference type="Proteomes" id="UP000596977">
    <property type="component" value="Unassembled WGS sequence"/>
</dbReference>
<name>A0A916RN27_9HYPH</name>
<dbReference type="RefSeq" id="WP_127071726.1">
    <property type="nucleotide sequence ID" value="NZ_BMKB01000007.1"/>
</dbReference>